<name>A0A5B9Y554_9MOLU</name>
<dbReference type="EMBL" id="CP043026">
    <property type="protein sequence ID" value="QEH61836.1"/>
    <property type="molecule type" value="Genomic_DNA"/>
</dbReference>
<dbReference type="Proteomes" id="UP000323144">
    <property type="component" value="Chromosome"/>
</dbReference>
<dbReference type="KEGG" id="schi:SCHIN_v1c06390"/>
<organism evidence="1 2">
    <name type="scientific">Spiroplasma chinense</name>
    <dbReference type="NCBI Taxonomy" id="216932"/>
    <lineage>
        <taxon>Bacteria</taxon>
        <taxon>Bacillati</taxon>
        <taxon>Mycoplasmatota</taxon>
        <taxon>Mollicutes</taxon>
        <taxon>Entomoplasmatales</taxon>
        <taxon>Spiroplasmataceae</taxon>
        <taxon>Spiroplasma</taxon>
    </lineage>
</organism>
<gene>
    <name evidence="1" type="ORF">SCHIN_v1c06390</name>
</gene>
<keyword evidence="2" id="KW-1185">Reference proteome</keyword>
<dbReference type="RefSeq" id="WP_166508221.1">
    <property type="nucleotide sequence ID" value="NZ_CP043026.1"/>
</dbReference>
<evidence type="ECO:0000313" key="1">
    <source>
        <dbReference type="EMBL" id="QEH61836.1"/>
    </source>
</evidence>
<proteinExistence type="predicted"/>
<sequence>MEKYKQFSDFINTVSEKWFKSFFLGRLDELKNSLLDSNTEIIGDFKPDLSTLNKIFANTKVEIEGFKTLEEINEYISTNFSISDDKDGTMPSTIQTELVEAIKENPTNIHEKITELIIRMQVTTIVKNCHKALKLCDNLNGKLGSTTDFKDIDKEDVYYILNSDVAKIVNNLKNWSTQNPKQAENYENELKILMDEESSIQEKKDASDIVEHYFSTIIGNEIDDEDINDLAPDKINENSIILIFNKGITICDEMVAKIDLTHLVHEELN</sequence>
<evidence type="ECO:0000313" key="2">
    <source>
        <dbReference type="Proteomes" id="UP000323144"/>
    </source>
</evidence>
<protein>
    <submittedName>
        <fullName evidence="1">Uncharacterized protein</fullName>
    </submittedName>
</protein>
<reference evidence="1 2" key="1">
    <citation type="submission" date="2019-08" db="EMBL/GenBank/DDBJ databases">
        <title>Complete genome sequence of Spiroplasma chinense CCH (DSM 19755).</title>
        <authorList>
            <person name="Shen H.-Y."/>
            <person name="Lin Y.-C."/>
            <person name="Chou L."/>
            <person name="Kuo C.-H."/>
        </authorList>
    </citation>
    <scope>NUCLEOTIDE SEQUENCE [LARGE SCALE GENOMIC DNA]</scope>
    <source>
        <strain evidence="1 2">CCH</strain>
    </source>
</reference>
<dbReference type="AlphaFoldDB" id="A0A5B9Y554"/>
<accession>A0A5B9Y554</accession>